<gene>
    <name evidence="2" type="primary">Contig12872.g13736</name>
    <name evidence="2" type="ORF">STYLEM_9377</name>
</gene>
<proteinExistence type="predicted"/>
<dbReference type="SUPFAM" id="SSF56059">
    <property type="entry name" value="Glutathione synthetase ATP-binding domain-like"/>
    <property type="match status" value="1"/>
</dbReference>
<dbReference type="InParanoid" id="A0A078ADU8"/>
<dbReference type="PANTHER" id="PTHR46069:SF1">
    <property type="entry name" value="CHROMOSOME UNDETERMINED SCAFFOLD_125, WHOLE GENOME SHOTGUN SEQUENCE"/>
    <property type="match status" value="1"/>
</dbReference>
<dbReference type="EMBL" id="CCKQ01008915">
    <property type="protein sequence ID" value="CDW80379.1"/>
    <property type="molecule type" value="Genomic_DNA"/>
</dbReference>
<evidence type="ECO:0000256" key="1">
    <source>
        <dbReference type="SAM" id="MobiDB-lite"/>
    </source>
</evidence>
<dbReference type="GO" id="GO:0005524">
    <property type="term" value="F:ATP binding"/>
    <property type="evidence" value="ECO:0007669"/>
    <property type="project" value="InterPro"/>
</dbReference>
<dbReference type="Pfam" id="PF03133">
    <property type="entry name" value="TTL"/>
    <property type="match status" value="1"/>
</dbReference>
<sequence length="1137" mass="131431">MLGNRIEIRDMKSVLLESLKNSQLGGESFLQNNNTGGLGMNLPTVEAQLEYSASFNNPPASTNYNQKMPISEIQNKLQKYSQSVKPNYSSQNNINKIVVESNSKDGSSGHKKRLSINSLKQKSSHYIAASQQSSNTNLAGINGYFKMPNLDDKQLKGSTIINSSLYRVKDLYQNNNLNAPIVPGQTQTDIPANLLSFNSSQKSPGTIKIKSSAQKNQANNNTMNQLLNQNLINMGTKQQSNQKSGHLFSYNEIRDQKMNSQPNNRNRGTQGSKSIVQKQQQSNFYIKQNREFNENDVSQILVIQNLITQGPYNRKIHFIQQGLHSQNNPQQIQEKFTESKLQSRDRDRHTNINLVGTPLDKKRNVNDTELFAADDIFNIFVGSRSKQKQVGLIKAQSTQEAQSNALEEKPLDQIQPIICKSPSSEYDIIKHTITSSQSYTRVVHNQKDILQPVRQQLNQQQKLPFLRPRQYAQNQIVQKGKSLNDVIQNKLENKSETIINDEKNPQMSTTATSTGSQCTTTISNYYQDAKRGSKSDNRLGVLKQNQLKANINSELIKEAVGTLSQQNDKDSASNQQKQLNYLKQKSDRVQSTNLKRGVRPVIYRNDTIKESVTEESKLDNNQVSSNVQQLQAIRLPKRVNNPYEEQAKEYERMQQQRVEARQKYSVISANQDTRQKIWKFIVKEGNNHHIIKRILSNRQMNPETSQVYWDEASNYDNLFNFKWQPFSNGLKYEYVSKYGQKQMVNHIQGHENLTTKDLLFINLKAHCEKSQLNVFDQMPLTFILDFKSDHIQDQYDQFRSVFKIIEQNIDSTADELSNKIQQIQFQNERKSYQSKNQYKLLHSSHDHQNLWLLKPTGLNRGRGIHIFKQIDELKQILLEYYDIKWQNQQTTPGQTIKKPTSEENKEEIEAQQQKYKSFGFVIQKYVERPLLFKGRKFDVRVWALINYDQKCYVFKTSCENYNLSNDNLDKIYVHLTNNAIQKYSDNYGKFEDGNQISLLELSSFLATQDCNTEDMNGYEIKNNLESQHKELIISSLQSVKSKLKFTKYTFELVGYDFIIDENLKSYIIEVNTNPCIEESSQLLKMLLPRMIDDMFKLTIDQVFPINIGSNNQISPFKVIDYPDDINMWEYLYTIPQN</sequence>
<feature type="region of interest" description="Disordered" evidence="1">
    <location>
        <begin position="256"/>
        <end position="277"/>
    </location>
</feature>
<name>A0A078ADU8_STYLE</name>
<keyword evidence="3" id="KW-1185">Reference proteome</keyword>
<dbReference type="AlphaFoldDB" id="A0A078ADU8"/>
<evidence type="ECO:0000313" key="3">
    <source>
        <dbReference type="Proteomes" id="UP000039865"/>
    </source>
</evidence>
<dbReference type="Proteomes" id="UP000039865">
    <property type="component" value="Unassembled WGS sequence"/>
</dbReference>
<dbReference type="PANTHER" id="PTHR46069">
    <property type="entry name" value="TUBULIN TYROSINE LIGASE"/>
    <property type="match status" value="1"/>
</dbReference>
<reference evidence="2 3" key="1">
    <citation type="submission" date="2014-06" db="EMBL/GenBank/DDBJ databases">
        <authorList>
            <person name="Swart Estienne"/>
        </authorList>
    </citation>
    <scope>NUCLEOTIDE SEQUENCE [LARGE SCALE GENOMIC DNA]</scope>
    <source>
        <strain evidence="2 3">130c</strain>
    </source>
</reference>
<feature type="compositionally biased region" description="Polar residues" evidence="1">
    <location>
        <begin position="258"/>
        <end position="277"/>
    </location>
</feature>
<dbReference type="OrthoDB" id="202825at2759"/>
<dbReference type="InterPro" id="IPR004344">
    <property type="entry name" value="TTL/TTLL_fam"/>
</dbReference>
<dbReference type="Gene3D" id="3.30.1490.20">
    <property type="entry name" value="ATP-grasp fold, A domain"/>
    <property type="match status" value="1"/>
</dbReference>
<organism evidence="2 3">
    <name type="scientific">Stylonychia lemnae</name>
    <name type="common">Ciliate</name>
    <dbReference type="NCBI Taxonomy" id="5949"/>
    <lineage>
        <taxon>Eukaryota</taxon>
        <taxon>Sar</taxon>
        <taxon>Alveolata</taxon>
        <taxon>Ciliophora</taxon>
        <taxon>Intramacronucleata</taxon>
        <taxon>Spirotrichea</taxon>
        <taxon>Stichotrichia</taxon>
        <taxon>Sporadotrichida</taxon>
        <taxon>Oxytrichidae</taxon>
        <taxon>Stylonychinae</taxon>
        <taxon>Stylonychia</taxon>
    </lineage>
</organism>
<dbReference type="Gene3D" id="3.30.470.20">
    <property type="entry name" value="ATP-grasp fold, B domain"/>
    <property type="match status" value="1"/>
</dbReference>
<dbReference type="InterPro" id="IPR013815">
    <property type="entry name" value="ATP_grasp_subdomain_1"/>
</dbReference>
<evidence type="ECO:0000313" key="2">
    <source>
        <dbReference type="EMBL" id="CDW80379.1"/>
    </source>
</evidence>
<dbReference type="PROSITE" id="PS51221">
    <property type="entry name" value="TTL"/>
    <property type="match status" value="1"/>
</dbReference>
<protein>
    <submittedName>
        <fullName evidence="2">Ttl domain containing protein</fullName>
    </submittedName>
</protein>
<accession>A0A078ADU8</accession>